<dbReference type="SUPFAM" id="SSF53850">
    <property type="entry name" value="Periplasmic binding protein-like II"/>
    <property type="match status" value="1"/>
</dbReference>
<dbReference type="STRING" id="1121922.GCA_000428905_00349"/>
<protein>
    <submittedName>
        <fullName evidence="6">RuBisCO operon transcriptional regulator</fullName>
    </submittedName>
</protein>
<evidence type="ECO:0000256" key="4">
    <source>
        <dbReference type="ARBA" id="ARBA00023163"/>
    </source>
</evidence>
<dbReference type="Gene3D" id="1.10.10.10">
    <property type="entry name" value="Winged helix-like DNA-binding domain superfamily/Winged helix DNA-binding domain"/>
    <property type="match status" value="1"/>
</dbReference>
<gene>
    <name evidence="6" type="primary">rbcR</name>
    <name evidence="6" type="ORF">GPAL_2864</name>
</gene>
<evidence type="ECO:0000313" key="7">
    <source>
        <dbReference type="Proteomes" id="UP000006251"/>
    </source>
</evidence>
<evidence type="ECO:0000313" key="6">
    <source>
        <dbReference type="EMBL" id="GAC29715.1"/>
    </source>
</evidence>
<dbReference type="PANTHER" id="PTHR30126:SF5">
    <property type="entry name" value="HTH-TYPE TRANSCRIPTIONAL ACTIVATOR CMPR"/>
    <property type="match status" value="1"/>
</dbReference>
<evidence type="ECO:0000256" key="1">
    <source>
        <dbReference type="ARBA" id="ARBA00009437"/>
    </source>
</evidence>
<feature type="domain" description="HTH lysR-type" evidence="5">
    <location>
        <begin position="12"/>
        <end position="69"/>
    </location>
</feature>
<dbReference type="Proteomes" id="UP000006251">
    <property type="component" value="Unassembled WGS sequence"/>
</dbReference>
<dbReference type="RefSeq" id="WP_006012994.1">
    <property type="nucleotide sequence ID" value="NZ_BAEQ01000050.1"/>
</dbReference>
<dbReference type="OrthoDB" id="9785745at2"/>
<dbReference type="PRINTS" id="PR00039">
    <property type="entry name" value="HTHLYSR"/>
</dbReference>
<dbReference type="GO" id="GO:0003700">
    <property type="term" value="F:DNA-binding transcription factor activity"/>
    <property type="evidence" value="ECO:0007669"/>
    <property type="project" value="InterPro"/>
</dbReference>
<dbReference type="AlphaFoldDB" id="K7A2J2"/>
<dbReference type="GO" id="GO:0000976">
    <property type="term" value="F:transcription cis-regulatory region binding"/>
    <property type="evidence" value="ECO:0007669"/>
    <property type="project" value="TreeGrafter"/>
</dbReference>
<dbReference type="EMBL" id="BAEQ01000050">
    <property type="protein sequence ID" value="GAC29715.1"/>
    <property type="molecule type" value="Genomic_DNA"/>
</dbReference>
<evidence type="ECO:0000256" key="2">
    <source>
        <dbReference type="ARBA" id="ARBA00023015"/>
    </source>
</evidence>
<dbReference type="InterPro" id="IPR036390">
    <property type="entry name" value="WH_DNA-bd_sf"/>
</dbReference>
<dbReference type="Pfam" id="PF00126">
    <property type="entry name" value="HTH_1"/>
    <property type="match status" value="1"/>
</dbReference>
<dbReference type="Gene3D" id="3.40.190.290">
    <property type="match status" value="1"/>
</dbReference>
<keyword evidence="3" id="KW-0238">DNA-binding</keyword>
<keyword evidence="2" id="KW-0805">Transcription regulation</keyword>
<evidence type="ECO:0000256" key="3">
    <source>
        <dbReference type="ARBA" id="ARBA00023125"/>
    </source>
</evidence>
<evidence type="ECO:0000259" key="5">
    <source>
        <dbReference type="PROSITE" id="PS50931"/>
    </source>
</evidence>
<comment type="caution">
    <text evidence="6">The sequence shown here is derived from an EMBL/GenBank/DDBJ whole genome shotgun (WGS) entry which is preliminary data.</text>
</comment>
<dbReference type="SUPFAM" id="SSF46785">
    <property type="entry name" value="Winged helix' DNA-binding domain"/>
    <property type="match status" value="1"/>
</dbReference>
<dbReference type="InterPro" id="IPR036388">
    <property type="entry name" value="WH-like_DNA-bd_sf"/>
</dbReference>
<keyword evidence="7" id="KW-1185">Reference proteome</keyword>
<proteinExistence type="inferred from homology"/>
<dbReference type="InterPro" id="IPR005119">
    <property type="entry name" value="LysR_subst-bd"/>
</dbReference>
<dbReference type="CDD" id="cd08419">
    <property type="entry name" value="PBP2_CbbR_RubisCO_like"/>
    <property type="match status" value="1"/>
</dbReference>
<dbReference type="InterPro" id="IPR000847">
    <property type="entry name" value="LysR_HTH_N"/>
</dbReference>
<dbReference type="PROSITE" id="PS50931">
    <property type="entry name" value="HTH_LYSR"/>
    <property type="match status" value="1"/>
</dbReference>
<accession>K7A2J2</accession>
<comment type="similarity">
    <text evidence="1">Belongs to the LysR transcriptional regulatory family.</text>
</comment>
<keyword evidence="4" id="KW-0804">Transcription</keyword>
<dbReference type="Pfam" id="PF03466">
    <property type="entry name" value="LysR_substrate"/>
    <property type="match status" value="1"/>
</dbReference>
<sequence length="311" mass="35108">MTWTRRLHTRQTTFRQLEIFMTVAQYTSVTLAAKALHLAQPTVSTQIAKLAQALDCQLFELVSKKLYLTDTGQEVLDATRAMFDVMDNLEMRLAARSGLSVGRLKISVVTTAKYLIPSLLGEFCQAYPNIEPEFQIGNRAEIIQRLKQNLDDLYVFSNPPRELDITTDFLTKNPLVVIAKQGHPLKDKKSILWEELYGERLLMRENGSGTRYAIEAFFKENRIKMQNPITIASNEAIKESVMAGLGIAIISQHALNHMAPGNLIELPVHGFPIPNSWYWVLPKGKHVSNAAMAFREHVTQGLSHKKPNEHA</sequence>
<reference evidence="7" key="1">
    <citation type="journal article" date="2014" name="Environ. Microbiol.">
        <title>Comparative genomics of the marine bacterial genus Glaciecola reveals the high degree of genomic diversity and genomic characteristic for cold adaptation.</title>
        <authorList>
            <person name="Qin Q.L."/>
            <person name="Xie B.B."/>
            <person name="Yu Y."/>
            <person name="Shu Y.L."/>
            <person name="Rong J.C."/>
            <person name="Zhang Y.J."/>
            <person name="Zhao D.L."/>
            <person name="Chen X.L."/>
            <person name="Zhang X.Y."/>
            <person name="Chen B."/>
            <person name="Zhou B.C."/>
            <person name="Zhang Y.Z."/>
        </authorList>
    </citation>
    <scope>NUCLEOTIDE SEQUENCE [LARGE SCALE GENOMIC DNA]</scope>
    <source>
        <strain evidence="7">ACAM 615</strain>
    </source>
</reference>
<dbReference type="PANTHER" id="PTHR30126">
    <property type="entry name" value="HTH-TYPE TRANSCRIPTIONAL REGULATOR"/>
    <property type="match status" value="1"/>
</dbReference>
<organism evidence="6 7">
    <name type="scientific">Brumicola pallidula DSM 14239 = ACAM 615</name>
    <dbReference type="NCBI Taxonomy" id="1121922"/>
    <lineage>
        <taxon>Bacteria</taxon>
        <taxon>Pseudomonadati</taxon>
        <taxon>Pseudomonadota</taxon>
        <taxon>Gammaproteobacteria</taxon>
        <taxon>Alteromonadales</taxon>
        <taxon>Alteromonadaceae</taxon>
        <taxon>Brumicola</taxon>
    </lineage>
</organism>
<name>K7A2J2_9ALTE</name>